<evidence type="ECO:0000313" key="4">
    <source>
        <dbReference type="Proteomes" id="UP000198925"/>
    </source>
</evidence>
<dbReference type="AlphaFoldDB" id="A0A1G7B1J4"/>
<dbReference type="FunFam" id="3.90.226.10:FF:000021">
    <property type="entry name" value="Acetyl-CoA carboxylase carboxyltransferase subunit"/>
    <property type="match status" value="1"/>
</dbReference>
<feature type="domain" description="CoA carboxyltransferase N-terminal" evidence="1">
    <location>
        <begin position="19"/>
        <end position="278"/>
    </location>
</feature>
<dbReference type="FunFam" id="3.90.226.10:FF:000046">
    <property type="entry name" value="Geranyl-CoA carboxylase beta subunit"/>
    <property type="match status" value="1"/>
</dbReference>
<dbReference type="PANTHER" id="PTHR22855">
    <property type="entry name" value="ACETYL, PROPIONYL, PYRUVATE, AND GLUTACONYL CARBOXYLASE-RELATED"/>
    <property type="match status" value="1"/>
</dbReference>
<dbReference type="PROSITE" id="PS50989">
    <property type="entry name" value="COA_CT_CTER"/>
    <property type="match status" value="2"/>
</dbReference>
<dbReference type="InterPro" id="IPR045190">
    <property type="entry name" value="MCCB/AccD1-like"/>
</dbReference>
<feature type="domain" description="CoA carboxyltransferase C-terminal" evidence="2">
    <location>
        <begin position="39"/>
        <end position="285"/>
    </location>
</feature>
<sequence>MPVIESRLDTAAPAFHDNRERMLAEIARFRALEDKVRQRSERERERFRRRGQLLPRERVELLLDPGAPFLALSTLAGLGMHDDDGLDEVFGGGLIVGIGQVAGTRVMVIANDSAIKGGTTVPMGTKKALRAQDIALREKLPLIQLVESGGGNLFRQEETFVRGGRKFFNQARLSAAGIPQVTVVHGSSTAGGAYVPGMSDHVIMVRRRARVFLAGPPLLRAATGEIADDEELGGADMHATGPGTTEYLAEDDADAIALAREVVEKLYWNDRRPKIEVPPARPPRHAAEELLGLVPPRHQTPYDMREILARILDDSDYLEFKAAFDPYTICGRGRIEGHPCGLIGNNGPITQRGAVKAAQFIQLCCQSGIPIIYLQNTTGYMVGREAETEGIVKHGSKMIQAVTNATVPQITVIVGGSFGAGNYGMCGRSFDPRFLFSWPNSRIAVMGGEQAAGVLCTVTEAKLQRAGKPVDEERIATLRREIIEKYDRVSTALYATARLWDDGIIDPRDTRRVLGLCLSICREGALRPLSPITFGAARL</sequence>
<dbReference type="RefSeq" id="WP_090664802.1">
    <property type="nucleotide sequence ID" value="NZ_FMZX01000022.1"/>
</dbReference>
<proteinExistence type="predicted"/>
<dbReference type="Gene3D" id="3.90.226.10">
    <property type="entry name" value="2-enoyl-CoA Hydratase, Chain A, domain 1"/>
    <property type="match status" value="2"/>
</dbReference>
<name>A0A1G7B1J4_9PROT</name>
<evidence type="ECO:0000313" key="3">
    <source>
        <dbReference type="EMBL" id="SDE20115.1"/>
    </source>
</evidence>
<gene>
    <name evidence="3" type="ORF">SAMN04487779_102224</name>
</gene>
<keyword evidence="4" id="KW-1185">Reference proteome</keyword>
<dbReference type="SUPFAM" id="SSF52096">
    <property type="entry name" value="ClpP/crotonase"/>
    <property type="match status" value="2"/>
</dbReference>
<dbReference type="PANTHER" id="PTHR22855:SF46">
    <property type="entry name" value="METHYLCROTONOYL-COA CARBOXYLASE"/>
    <property type="match status" value="1"/>
</dbReference>
<dbReference type="InterPro" id="IPR011763">
    <property type="entry name" value="COA_CT_C"/>
</dbReference>
<dbReference type="EMBL" id="FMZX01000022">
    <property type="protein sequence ID" value="SDE20115.1"/>
    <property type="molecule type" value="Genomic_DNA"/>
</dbReference>
<dbReference type="InterPro" id="IPR029045">
    <property type="entry name" value="ClpP/crotonase-like_dom_sf"/>
</dbReference>
<dbReference type="InterPro" id="IPR034733">
    <property type="entry name" value="AcCoA_carboxyl_beta"/>
</dbReference>
<accession>A0A1G7B1J4</accession>
<dbReference type="GO" id="GO:0016874">
    <property type="term" value="F:ligase activity"/>
    <property type="evidence" value="ECO:0007669"/>
    <property type="project" value="InterPro"/>
</dbReference>
<evidence type="ECO:0000259" key="2">
    <source>
        <dbReference type="PROSITE" id="PS50989"/>
    </source>
</evidence>
<dbReference type="InterPro" id="IPR011762">
    <property type="entry name" value="COA_CT_N"/>
</dbReference>
<reference evidence="3 4" key="1">
    <citation type="submission" date="2016-10" db="EMBL/GenBank/DDBJ databases">
        <authorList>
            <person name="de Groot N.N."/>
        </authorList>
    </citation>
    <scope>NUCLEOTIDE SEQUENCE [LARGE SCALE GENOMIC DNA]</scope>
    <source>
        <strain evidence="3 4">CPCC 100156</strain>
    </source>
</reference>
<dbReference type="PROSITE" id="PS50980">
    <property type="entry name" value="COA_CT_NTER"/>
    <property type="match status" value="1"/>
</dbReference>
<dbReference type="Proteomes" id="UP000198925">
    <property type="component" value="Unassembled WGS sequence"/>
</dbReference>
<dbReference type="Pfam" id="PF01039">
    <property type="entry name" value="Carboxyl_trans"/>
    <property type="match status" value="1"/>
</dbReference>
<organism evidence="3 4">
    <name type="scientific">Belnapia rosea</name>
    <dbReference type="NCBI Taxonomy" id="938405"/>
    <lineage>
        <taxon>Bacteria</taxon>
        <taxon>Pseudomonadati</taxon>
        <taxon>Pseudomonadota</taxon>
        <taxon>Alphaproteobacteria</taxon>
        <taxon>Acetobacterales</taxon>
        <taxon>Roseomonadaceae</taxon>
        <taxon>Belnapia</taxon>
    </lineage>
</organism>
<protein>
    <submittedName>
        <fullName evidence="3">Geranyl-CoA carboxylase beta subunit</fullName>
    </submittedName>
</protein>
<evidence type="ECO:0000259" key="1">
    <source>
        <dbReference type="PROSITE" id="PS50980"/>
    </source>
</evidence>
<feature type="domain" description="CoA carboxyltransferase C-terminal" evidence="2">
    <location>
        <begin position="282"/>
        <end position="539"/>
    </location>
</feature>